<dbReference type="AlphaFoldDB" id="A0A9W8XXS4"/>
<feature type="signal peptide" evidence="2">
    <location>
        <begin position="1"/>
        <end position="19"/>
    </location>
</feature>
<proteinExistence type="predicted"/>
<comment type="caution">
    <text evidence="3">The sequence shown here is derived from an EMBL/GenBank/DDBJ whole genome shotgun (WGS) entry which is preliminary data.</text>
</comment>
<dbReference type="OrthoDB" id="3790289at2759"/>
<evidence type="ECO:0000256" key="2">
    <source>
        <dbReference type="SAM" id="SignalP"/>
    </source>
</evidence>
<accession>A0A9W8XXS4</accession>
<keyword evidence="2" id="KW-0732">Signal</keyword>
<feature type="chain" id="PRO_5040853584" evidence="2">
    <location>
        <begin position="20"/>
        <end position="360"/>
    </location>
</feature>
<evidence type="ECO:0000313" key="3">
    <source>
        <dbReference type="EMBL" id="KAJ4362318.1"/>
    </source>
</evidence>
<evidence type="ECO:0000256" key="1">
    <source>
        <dbReference type="SAM" id="MobiDB-lite"/>
    </source>
</evidence>
<keyword evidence="4" id="KW-1185">Reference proteome</keyword>
<reference evidence="3" key="1">
    <citation type="submission" date="2022-10" db="EMBL/GenBank/DDBJ databases">
        <title>Tapping the CABI collections for fungal endophytes: first genome assemblies for Collariella, Neodidymelliopsis, Ascochyta clinopodiicola, Didymella pomorum, Didymosphaeria variabile, Neocosmospora piperis and Neocucurbitaria cava.</title>
        <authorList>
            <person name="Hill R."/>
        </authorList>
    </citation>
    <scope>NUCLEOTIDE SEQUENCE</scope>
    <source>
        <strain evidence="3">IMI 356814</strain>
    </source>
</reference>
<name>A0A9W8XXS4_9PLEO</name>
<evidence type="ECO:0000313" key="4">
    <source>
        <dbReference type="Proteomes" id="UP001140560"/>
    </source>
</evidence>
<feature type="compositionally biased region" description="Polar residues" evidence="1">
    <location>
        <begin position="182"/>
        <end position="206"/>
    </location>
</feature>
<gene>
    <name evidence="3" type="ORF">N0V83_010411</name>
</gene>
<organism evidence="3 4">
    <name type="scientific">Neocucurbitaria cava</name>
    <dbReference type="NCBI Taxonomy" id="798079"/>
    <lineage>
        <taxon>Eukaryota</taxon>
        <taxon>Fungi</taxon>
        <taxon>Dikarya</taxon>
        <taxon>Ascomycota</taxon>
        <taxon>Pezizomycotina</taxon>
        <taxon>Dothideomycetes</taxon>
        <taxon>Pleosporomycetidae</taxon>
        <taxon>Pleosporales</taxon>
        <taxon>Pleosporineae</taxon>
        <taxon>Cucurbitariaceae</taxon>
        <taxon>Neocucurbitaria</taxon>
    </lineage>
</organism>
<dbReference type="EMBL" id="JAPEUY010000021">
    <property type="protein sequence ID" value="KAJ4362318.1"/>
    <property type="molecule type" value="Genomic_DNA"/>
</dbReference>
<sequence length="360" mass="38931">MFRHLLTLATAILLPTALAVPAPGAPSNPQAPPQGVSPLVAEALTATAETVQFEAGHCQFHARVYQQCFGSSPSTSITIPSFLDNAGKTIIEPADGLPVTLDDTKWRITGLGQDFWAGYENGGVSYSYGKAKWTGGQSYNKDDAFTCNSASWSSDNLVCGSHEHPQSRFQEMNCAFECSPDKPTTSKNKRSAGNQPTTENNQISSTPNVLVVSPTTQVSPASGATSPIPYAHGACNFKMQLFNQCIHTPEDGWHTQMLGLLFGMQDNNRTTIVTYPEGAGRIDHGAIGLQGMGDFRLAYSNDDKQVYFAFNGGWWTTSTKDDGKEAGLCSWNAWTRSDLVCDAQHGVTYRLSDMTCVFLC</sequence>
<protein>
    <submittedName>
        <fullName evidence="3">Uncharacterized protein</fullName>
    </submittedName>
</protein>
<dbReference type="Proteomes" id="UP001140560">
    <property type="component" value="Unassembled WGS sequence"/>
</dbReference>
<feature type="region of interest" description="Disordered" evidence="1">
    <location>
        <begin position="181"/>
        <end position="206"/>
    </location>
</feature>